<dbReference type="STRING" id="66851.MBORA_05920"/>
<gene>
    <name evidence="6" type="primary">appA_1</name>
    <name evidence="6" type="ORF">MBORA_05920</name>
</gene>
<dbReference type="OrthoDB" id="194307at2157"/>
<dbReference type="GO" id="GO:1904680">
    <property type="term" value="F:peptide transmembrane transporter activity"/>
    <property type="evidence" value="ECO:0007669"/>
    <property type="project" value="TreeGrafter"/>
</dbReference>
<dbReference type="Proteomes" id="UP000077428">
    <property type="component" value="Unassembled WGS sequence"/>
</dbReference>
<comment type="caution">
    <text evidence="6">The sequence shown here is derived from an EMBL/GenBank/DDBJ whole genome shotgun (WGS) entry which is preliminary data.</text>
</comment>
<dbReference type="SUPFAM" id="SSF53850">
    <property type="entry name" value="Periplasmic binding protein-like II"/>
    <property type="match status" value="1"/>
</dbReference>
<dbReference type="PANTHER" id="PTHR30290:SF9">
    <property type="entry name" value="OLIGOPEPTIDE-BINDING PROTEIN APPA"/>
    <property type="match status" value="1"/>
</dbReference>
<evidence type="ECO:0000256" key="4">
    <source>
        <dbReference type="SAM" id="Phobius"/>
    </source>
</evidence>
<keyword evidence="4" id="KW-1133">Transmembrane helix</keyword>
<organism evidence="6 7">
    <name type="scientific">Methanobrevibacter oralis</name>
    <dbReference type="NCBI Taxonomy" id="66851"/>
    <lineage>
        <taxon>Archaea</taxon>
        <taxon>Methanobacteriati</taxon>
        <taxon>Methanobacteriota</taxon>
        <taxon>Methanomada group</taxon>
        <taxon>Methanobacteria</taxon>
        <taxon>Methanobacteriales</taxon>
        <taxon>Methanobacteriaceae</taxon>
        <taxon>Methanobrevibacter</taxon>
    </lineage>
</organism>
<evidence type="ECO:0000313" key="6">
    <source>
        <dbReference type="EMBL" id="KZX13681.1"/>
    </source>
</evidence>
<evidence type="ECO:0000256" key="3">
    <source>
        <dbReference type="ARBA" id="ARBA00022729"/>
    </source>
</evidence>
<feature type="transmembrane region" description="Helical" evidence="4">
    <location>
        <begin position="7"/>
        <end position="27"/>
    </location>
</feature>
<keyword evidence="3" id="KW-0732">Signal</keyword>
<evidence type="ECO:0000313" key="7">
    <source>
        <dbReference type="Proteomes" id="UP000077428"/>
    </source>
</evidence>
<evidence type="ECO:0000256" key="1">
    <source>
        <dbReference type="ARBA" id="ARBA00005695"/>
    </source>
</evidence>
<comment type="similarity">
    <text evidence="1">Belongs to the bacterial solute-binding protein 5 family.</text>
</comment>
<dbReference type="InterPro" id="IPR000914">
    <property type="entry name" value="SBP_5_dom"/>
</dbReference>
<feature type="domain" description="Solute-binding protein family 5" evidence="5">
    <location>
        <begin position="82"/>
        <end position="457"/>
    </location>
</feature>
<dbReference type="CDD" id="cd08518">
    <property type="entry name" value="PBP2_NikA_DppA_OppA_like_19"/>
    <property type="match status" value="1"/>
</dbReference>
<dbReference type="PATRIC" id="fig|66851.6.peg.656"/>
<dbReference type="GO" id="GO:0015833">
    <property type="term" value="P:peptide transport"/>
    <property type="evidence" value="ECO:0007669"/>
    <property type="project" value="TreeGrafter"/>
</dbReference>
<evidence type="ECO:0000259" key="5">
    <source>
        <dbReference type="Pfam" id="PF00496"/>
    </source>
</evidence>
<keyword evidence="4" id="KW-0812">Transmembrane</keyword>
<dbReference type="Pfam" id="PF00496">
    <property type="entry name" value="SBP_bac_5"/>
    <property type="match status" value="1"/>
</dbReference>
<keyword evidence="4" id="KW-0472">Membrane</keyword>
<dbReference type="InterPro" id="IPR039424">
    <property type="entry name" value="SBP_5"/>
</dbReference>
<reference evidence="7" key="1">
    <citation type="journal article" date="2016" name="Genome Announc.">
        <title>Draft Genome Sequences of Methanobrevibacter curvatus DSM11111, Methanobrevibacter cuticularis DSM11139, Methanobrevibacter filiformis DSM11501, and Methanobrevibacter oralis DSM7256.</title>
        <authorList>
            <person name="Poehlein A."/>
            <person name="Seedorf H."/>
        </authorList>
    </citation>
    <scope>NUCLEOTIDE SEQUENCE [LARGE SCALE GENOMIC DNA]</scope>
    <source>
        <strain evidence="7">DSM 7256 / JCM 30027 / ZR</strain>
    </source>
</reference>
<keyword evidence="7" id="KW-1185">Reference proteome</keyword>
<dbReference type="RefSeq" id="WP_042691527.1">
    <property type="nucleotide sequence ID" value="NZ_CABMAB010000002.1"/>
</dbReference>
<keyword evidence="2" id="KW-0813">Transport</keyword>
<dbReference type="Gene3D" id="3.40.190.10">
    <property type="entry name" value="Periplasmic binding protein-like II"/>
    <property type="match status" value="1"/>
</dbReference>
<evidence type="ECO:0000256" key="2">
    <source>
        <dbReference type="ARBA" id="ARBA00022448"/>
    </source>
</evidence>
<dbReference type="AlphaFoldDB" id="A0A166BQI0"/>
<dbReference type="Gene3D" id="3.10.105.10">
    <property type="entry name" value="Dipeptide-binding Protein, Domain 3"/>
    <property type="match status" value="1"/>
</dbReference>
<dbReference type="PANTHER" id="PTHR30290">
    <property type="entry name" value="PERIPLASMIC BINDING COMPONENT OF ABC TRANSPORTER"/>
    <property type="match status" value="1"/>
</dbReference>
<protein>
    <submittedName>
        <fullName evidence="6">Oligopeptide-binding protein AppA</fullName>
    </submittedName>
</protein>
<name>A0A166BQI0_METOA</name>
<sequence>MDNKIKYAIIALIVIIIAIIAVASMLGTSNDNDPKHIVVTVPGLTGEPSAGFNPLTGWGCGHMNFNPLVQSTLLKSDKNGNFVNDLATGYNVSSDGLKWTVGVRDDVKFSNNETLTAKDVAFTFNEAKSSNSELDMSNLKEAKVIDDNTVEFTLNSPQSTFSYDLRYIGIIPEKDYNNETYGENPIGTGPYKLKQWDKGQQAIFEINDNYYGDKPYFTQITMLFPEEDSAAMQIAKSNQADIVQVPISGLNETVDGYDLIEYYSPRAQGITFPYQNATGVKTTGGNDIGNNVTGDVAIRKALNVGINREEIVDSVYKGHAVVEYSGVDHFKYANPNAVVKDNDKEAAKQILEEAGWVDTNGDGIREKNGTPATFTLLYSSDDQARQALATVVSEQAKDLGINIELEGTDWDTIYSRMYKDPAVFQQSSDNPYRNIYQQYHSKENYSEDNYMNPNGYSNKEVDAILESALKENDVNASYSLWADAASTGSGSGFGPNADAPWLWIADFDYCYFVKNGIDMGTEPATGHDYMQNICEWTRTNSTE</sequence>
<accession>A0A166BQI0</accession>
<proteinExistence type="inferred from homology"/>
<dbReference type="EMBL" id="LWMU01000048">
    <property type="protein sequence ID" value="KZX13681.1"/>
    <property type="molecule type" value="Genomic_DNA"/>
</dbReference>